<dbReference type="Pfam" id="PF00582">
    <property type="entry name" value="Usp"/>
    <property type="match status" value="1"/>
</dbReference>
<feature type="domain" description="UspA" evidence="2">
    <location>
        <begin position="2"/>
        <end position="140"/>
    </location>
</feature>
<proteinExistence type="inferred from homology"/>
<dbReference type="PRINTS" id="PR01438">
    <property type="entry name" value="UNVRSLSTRESS"/>
</dbReference>
<accession>A0ABU1YN28</accession>
<dbReference type="InterPro" id="IPR006015">
    <property type="entry name" value="Universal_stress_UspA"/>
</dbReference>
<protein>
    <submittedName>
        <fullName evidence="3">Nucleotide-binding universal stress UspA family protein</fullName>
    </submittedName>
</protein>
<keyword evidence="4" id="KW-1185">Reference proteome</keyword>
<dbReference type="PANTHER" id="PTHR31964:SF113">
    <property type="entry name" value="USPA DOMAIN-CONTAINING PROTEIN"/>
    <property type="match status" value="1"/>
</dbReference>
<dbReference type="InterPro" id="IPR006016">
    <property type="entry name" value="UspA"/>
</dbReference>
<dbReference type="EMBL" id="JAVDXU010000002">
    <property type="protein sequence ID" value="MDR7270264.1"/>
    <property type="molecule type" value="Genomic_DNA"/>
</dbReference>
<dbReference type="SUPFAM" id="SSF52402">
    <property type="entry name" value="Adenine nucleotide alpha hydrolases-like"/>
    <property type="match status" value="1"/>
</dbReference>
<gene>
    <name evidence="3" type="ORF">J2X20_002922</name>
</gene>
<dbReference type="InterPro" id="IPR014729">
    <property type="entry name" value="Rossmann-like_a/b/a_fold"/>
</dbReference>
<comment type="caution">
    <text evidence="3">The sequence shown here is derived from an EMBL/GenBank/DDBJ whole genome shotgun (WGS) entry which is preliminary data.</text>
</comment>
<dbReference type="CDD" id="cd23659">
    <property type="entry name" value="USP_At3g01520-like"/>
    <property type="match status" value="1"/>
</dbReference>
<evidence type="ECO:0000256" key="1">
    <source>
        <dbReference type="ARBA" id="ARBA00008791"/>
    </source>
</evidence>
<sequence length="140" mass="15250">MKIVLAVDGSAYTKRMLSYIAAHDELVGQGNEFVALNVTAGVPPHAARHLPHDVLQRYYADEGEKVLAPVREFARMQGWKLRERHAVGYPGDALAEMTNEEKPDLLVMGSHGHGAFASALLGSVSSRLLAHTKAPVLLIR</sequence>
<evidence type="ECO:0000313" key="4">
    <source>
        <dbReference type="Proteomes" id="UP001180453"/>
    </source>
</evidence>
<dbReference type="PANTHER" id="PTHR31964">
    <property type="entry name" value="ADENINE NUCLEOTIDE ALPHA HYDROLASES-LIKE SUPERFAMILY PROTEIN"/>
    <property type="match status" value="1"/>
</dbReference>
<dbReference type="RefSeq" id="WP_310265977.1">
    <property type="nucleotide sequence ID" value="NZ_JAVDXU010000002.1"/>
</dbReference>
<organism evidence="3 4">
    <name type="scientific">Roseateles saccharophilus</name>
    <name type="common">Pseudomonas saccharophila</name>
    <dbReference type="NCBI Taxonomy" id="304"/>
    <lineage>
        <taxon>Bacteria</taxon>
        <taxon>Pseudomonadati</taxon>
        <taxon>Pseudomonadota</taxon>
        <taxon>Betaproteobacteria</taxon>
        <taxon>Burkholderiales</taxon>
        <taxon>Sphaerotilaceae</taxon>
        <taxon>Roseateles</taxon>
    </lineage>
</organism>
<evidence type="ECO:0000259" key="2">
    <source>
        <dbReference type="Pfam" id="PF00582"/>
    </source>
</evidence>
<reference evidence="3 4" key="1">
    <citation type="submission" date="2023-07" db="EMBL/GenBank/DDBJ databases">
        <title>Sorghum-associated microbial communities from plants grown in Nebraska, USA.</title>
        <authorList>
            <person name="Schachtman D."/>
        </authorList>
    </citation>
    <scope>NUCLEOTIDE SEQUENCE [LARGE SCALE GENOMIC DNA]</scope>
    <source>
        <strain evidence="3 4">BE314</strain>
    </source>
</reference>
<dbReference type="Proteomes" id="UP001180453">
    <property type="component" value="Unassembled WGS sequence"/>
</dbReference>
<comment type="similarity">
    <text evidence="1">Belongs to the universal stress protein A family.</text>
</comment>
<dbReference type="Gene3D" id="3.40.50.620">
    <property type="entry name" value="HUPs"/>
    <property type="match status" value="1"/>
</dbReference>
<evidence type="ECO:0000313" key="3">
    <source>
        <dbReference type="EMBL" id="MDR7270264.1"/>
    </source>
</evidence>
<name>A0ABU1YN28_ROSSA</name>